<dbReference type="EMBL" id="JACHWJ010000003">
    <property type="protein sequence ID" value="MBB2957983.1"/>
    <property type="molecule type" value="Genomic_DNA"/>
</dbReference>
<name>A0A7W4UP54_9MICO</name>
<keyword evidence="3" id="KW-0479">Metal-binding</keyword>
<dbReference type="GO" id="GO:0016491">
    <property type="term" value="F:oxidoreductase activity"/>
    <property type="evidence" value="ECO:0007669"/>
    <property type="project" value="UniProtKB-KW"/>
</dbReference>
<evidence type="ECO:0000259" key="6">
    <source>
        <dbReference type="Pfam" id="PF00107"/>
    </source>
</evidence>
<evidence type="ECO:0000256" key="5">
    <source>
        <dbReference type="ARBA" id="ARBA00023002"/>
    </source>
</evidence>
<dbReference type="PANTHER" id="PTHR43350">
    <property type="entry name" value="NAD-DEPENDENT ALCOHOL DEHYDROGENASE"/>
    <property type="match status" value="1"/>
</dbReference>
<protein>
    <submittedName>
        <fullName evidence="7">Threonine dehydrogenase-like Zn-dependent dehydrogenase</fullName>
    </submittedName>
</protein>
<comment type="similarity">
    <text evidence="2">Belongs to the zinc-containing alcohol dehydrogenase family.</text>
</comment>
<dbReference type="AlphaFoldDB" id="A0A7W4UP54"/>
<sequence>MGVGLRMRWVGLSAVMIASAMGARVIAVDRSPAALELASEFGAECVLEAEGDTSRRVVELTDGGAHVSLDAVGSTDTSIASVRSLRPRGRHIQVGLLLGADSTPPLPMGEVIAKELEIYGSHGMPAHDYPGMLELVASGTLRPDRLVGERIELSEAAEALADMSAPSAGHGVTVIEMP</sequence>
<feature type="domain" description="Alcohol dehydrogenase-like C-terminal" evidence="6">
    <location>
        <begin position="10"/>
        <end position="137"/>
    </location>
</feature>
<evidence type="ECO:0000256" key="2">
    <source>
        <dbReference type="ARBA" id="ARBA00008072"/>
    </source>
</evidence>
<proteinExistence type="inferred from homology"/>
<evidence type="ECO:0000256" key="3">
    <source>
        <dbReference type="ARBA" id="ARBA00022723"/>
    </source>
</evidence>
<dbReference type="InterPro" id="IPR013149">
    <property type="entry name" value="ADH-like_C"/>
</dbReference>
<evidence type="ECO:0000313" key="8">
    <source>
        <dbReference type="Proteomes" id="UP000545286"/>
    </source>
</evidence>
<comment type="cofactor">
    <cofactor evidence="1">
        <name>Zn(2+)</name>
        <dbReference type="ChEBI" id="CHEBI:29105"/>
    </cofactor>
</comment>
<dbReference type="PANTHER" id="PTHR43350:SF17">
    <property type="entry name" value="NAD-DEPENDENT ALCOHOL DEHYDROGENASE"/>
    <property type="match status" value="1"/>
</dbReference>
<accession>A0A7W4UP54</accession>
<evidence type="ECO:0000313" key="7">
    <source>
        <dbReference type="EMBL" id="MBB2957983.1"/>
    </source>
</evidence>
<dbReference type="Gene3D" id="3.90.180.10">
    <property type="entry name" value="Medium-chain alcohol dehydrogenases, catalytic domain"/>
    <property type="match status" value="1"/>
</dbReference>
<dbReference type="SUPFAM" id="SSF51735">
    <property type="entry name" value="NAD(P)-binding Rossmann-fold domains"/>
    <property type="match status" value="1"/>
</dbReference>
<evidence type="ECO:0000256" key="1">
    <source>
        <dbReference type="ARBA" id="ARBA00001947"/>
    </source>
</evidence>
<comment type="caution">
    <text evidence="7">The sequence shown here is derived from an EMBL/GenBank/DDBJ whole genome shotgun (WGS) entry which is preliminary data.</text>
</comment>
<reference evidence="7 8" key="1">
    <citation type="submission" date="2020-08" db="EMBL/GenBank/DDBJ databases">
        <title>Sequencing the genomes of 1000 actinobacteria strains.</title>
        <authorList>
            <person name="Klenk H.-P."/>
        </authorList>
    </citation>
    <scope>NUCLEOTIDE SEQUENCE [LARGE SCALE GENOMIC DNA]</scope>
    <source>
        <strain evidence="7 8">DSM 20419</strain>
    </source>
</reference>
<dbReference type="GO" id="GO:0046872">
    <property type="term" value="F:metal ion binding"/>
    <property type="evidence" value="ECO:0007669"/>
    <property type="project" value="UniProtKB-KW"/>
</dbReference>
<keyword evidence="8" id="KW-1185">Reference proteome</keyword>
<keyword evidence="4" id="KW-0862">Zinc</keyword>
<gene>
    <name evidence="7" type="ORF">FHX72_002128</name>
</gene>
<evidence type="ECO:0000256" key="4">
    <source>
        <dbReference type="ARBA" id="ARBA00022833"/>
    </source>
</evidence>
<dbReference type="Pfam" id="PF00107">
    <property type="entry name" value="ADH_zinc_N"/>
    <property type="match status" value="1"/>
</dbReference>
<organism evidence="7 8">
    <name type="scientific">Pseudoclavibacter helvolus</name>
    <dbReference type="NCBI Taxonomy" id="255205"/>
    <lineage>
        <taxon>Bacteria</taxon>
        <taxon>Bacillati</taxon>
        <taxon>Actinomycetota</taxon>
        <taxon>Actinomycetes</taxon>
        <taxon>Micrococcales</taxon>
        <taxon>Microbacteriaceae</taxon>
        <taxon>Pseudoclavibacter</taxon>
    </lineage>
</organism>
<dbReference type="InterPro" id="IPR036291">
    <property type="entry name" value="NAD(P)-bd_dom_sf"/>
</dbReference>
<dbReference type="Proteomes" id="UP000545286">
    <property type="component" value="Unassembled WGS sequence"/>
</dbReference>
<keyword evidence="5" id="KW-0560">Oxidoreductase</keyword>